<dbReference type="AlphaFoldDB" id="A0A0B2UUC9"/>
<dbReference type="EMBL" id="JPKZ01003174">
    <property type="protein sequence ID" value="KHN73008.1"/>
    <property type="molecule type" value="Genomic_DNA"/>
</dbReference>
<keyword evidence="2" id="KW-1185">Reference proteome</keyword>
<dbReference type="Proteomes" id="UP000031036">
    <property type="component" value="Unassembled WGS sequence"/>
</dbReference>
<sequence>MSMARLSPTNQDVVVHAGCGTEVASDYADFKCAYLVGDYSTNNFGVCEETSEIWLNKRSIRLLRNERLPNEESKGITDKGYGTAKKLIVPPHIYHHHVTATQNKHFSKRAPEYSIKSHCYH</sequence>
<reference evidence="1 2" key="1">
    <citation type="submission" date="2014-11" db="EMBL/GenBank/DDBJ databases">
        <title>Genetic blueprint of the zoonotic pathogen Toxocara canis.</title>
        <authorList>
            <person name="Zhu X.-Q."/>
            <person name="Korhonen P.K."/>
            <person name="Cai H."/>
            <person name="Young N.D."/>
            <person name="Nejsum P."/>
            <person name="von Samson-Himmelstjerna G."/>
            <person name="Boag P.R."/>
            <person name="Tan P."/>
            <person name="Li Q."/>
            <person name="Min J."/>
            <person name="Yang Y."/>
            <person name="Wang X."/>
            <person name="Fang X."/>
            <person name="Hall R.S."/>
            <person name="Hofmann A."/>
            <person name="Sternberg P.W."/>
            <person name="Jex A.R."/>
            <person name="Gasser R.B."/>
        </authorList>
    </citation>
    <scope>NUCLEOTIDE SEQUENCE [LARGE SCALE GENOMIC DNA]</scope>
    <source>
        <strain evidence="1">PN_DK_2014</strain>
    </source>
</reference>
<gene>
    <name evidence="1" type="ORF">Tcan_06747</name>
</gene>
<proteinExistence type="predicted"/>
<organism evidence="1 2">
    <name type="scientific">Toxocara canis</name>
    <name type="common">Canine roundworm</name>
    <dbReference type="NCBI Taxonomy" id="6265"/>
    <lineage>
        <taxon>Eukaryota</taxon>
        <taxon>Metazoa</taxon>
        <taxon>Ecdysozoa</taxon>
        <taxon>Nematoda</taxon>
        <taxon>Chromadorea</taxon>
        <taxon>Rhabditida</taxon>
        <taxon>Spirurina</taxon>
        <taxon>Ascaridomorpha</taxon>
        <taxon>Ascaridoidea</taxon>
        <taxon>Toxocaridae</taxon>
        <taxon>Toxocara</taxon>
    </lineage>
</organism>
<evidence type="ECO:0000313" key="2">
    <source>
        <dbReference type="Proteomes" id="UP000031036"/>
    </source>
</evidence>
<accession>A0A0B2UUC9</accession>
<protein>
    <submittedName>
        <fullName evidence="1">Uncharacterized protein</fullName>
    </submittedName>
</protein>
<name>A0A0B2UUC9_TOXCA</name>
<evidence type="ECO:0000313" key="1">
    <source>
        <dbReference type="EMBL" id="KHN73008.1"/>
    </source>
</evidence>
<comment type="caution">
    <text evidence="1">The sequence shown here is derived from an EMBL/GenBank/DDBJ whole genome shotgun (WGS) entry which is preliminary data.</text>
</comment>